<proteinExistence type="predicted"/>
<evidence type="ECO:0000313" key="2">
    <source>
        <dbReference type="Proteomes" id="UP001604336"/>
    </source>
</evidence>
<dbReference type="Proteomes" id="UP001604336">
    <property type="component" value="Unassembled WGS sequence"/>
</dbReference>
<protein>
    <submittedName>
        <fullName evidence="1">Uncharacterized protein</fullName>
    </submittedName>
</protein>
<dbReference type="AlphaFoldDB" id="A0ABD1V1M5"/>
<accession>A0ABD1V1M5</accession>
<organism evidence="1 2">
    <name type="scientific">Abeliophyllum distichum</name>
    <dbReference type="NCBI Taxonomy" id="126358"/>
    <lineage>
        <taxon>Eukaryota</taxon>
        <taxon>Viridiplantae</taxon>
        <taxon>Streptophyta</taxon>
        <taxon>Embryophyta</taxon>
        <taxon>Tracheophyta</taxon>
        <taxon>Spermatophyta</taxon>
        <taxon>Magnoliopsida</taxon>
        <taxon>eudicotyledons</taxon>
        <taxon>Gunneridae</taxon>
        <taxon>Pentapetalae</taxon>
        <taxon>asterids</taxon>
        <taxon>lamiids</taxon>
        <taxon>Lamiales</taxon>
        <taxon>Oleaceae</taxon>
        <taxon>Forsythieae</taxon>
        <taxon>Abeliophyllum</taxon>
    </lineage>
</organism>
<gene>
    <name evidence="1" type="ORF">Adt_04572</name>
</gene>
<comment type="caution">
    <text evidence="1">The sequence shown here is derived from an EMBL/GenBank/DDBJ whole genome shotgun (WGS) entry which is preliminary data.</text>
</comment>
<reference evidence="2" key="1">
    <citation type="submission" date="2024-07" db="EMBL/GenBank/DDBJ databases">
        <title>Two chromosome-level genome assemblies of Korean endemic species Abeliophyllum distichum and Forsythia ovata (Oleaceae).</title>
        <authorList>
            <person name="Jang H."/>
        </authorList>
    </citation>
    <scope>NUCLEOTIDE SEQUENCE [LARGE SCALE GENOMIC DNA]</scope>
</reference>
<evidence type="ECO:0000313" key="1">
    <source>
        <dbReference type="EMBL" id="KAL2531221.1"/>
    </source>
</evidence>
<sequence>MFKREPTRKKPPCFLTLFSFTIEIIPIYDFNPEGTPIYARSDKSGYNIGMYFSAASVPKKIISLLITGKTEESLKDYYDKFIPPPTNDEPIIPTGWDDNDDDCSQMHKNGIGIIVYLHLLLRHNYVSSTTTRGLSA</sequence>
<dbReference type="EMBL" id="JBFOLK010000002">
    <property type="protein sequence ID" value="KAL2531221.1"/>
    <property type="molecule type" value="Genomic_DNA"/>
</dbReference>
<name>A0ABD1V1M5_9LAMI</name>
<keyword evidence="2" id="KW-1185">Reference proteome</keyword>